<evidence type="ECO:0000256" key="1">
    <source>
        <dbReference type="SAM" id="MobiDB-lite"/>
    </source>
</evidence>
<proteinExistence type="predicted"/>
<feature type="domain" description="Putative regulatory protein FmdB zinc ribbon" evidence="2">
    <location>
        <begin position="1"/>
        <end position="41"/>
    </location>
</feature>
<dbReference type="PANTHER" id="PTHR34404:SF2">
    <property type="entry name" value="CONSERVED SERINE RICH PROTEIN"/>
    <property type="match status" value="1"/>
</dbReference>
<dbReference type="InterPro" id="IPR013429">
    <property type="entry name" value="Regulatory_FmdB_Zinc_ribbon"/>
</dbReference>
<protein>
    <submittedName>
        <fullName evidence="3">Putative regulatory protein, FmdB family</fullName>
    </submittedName>
</protein>
<reference evidence="3" key="1">
    <citation type="submission" date="2009-10" db="EMBL/GenBank/DDBJ databases">
        <title>Diversity of trophic interactions inside an arsenic-rich microbial ecosystem.</title>
        <authorList>
            <person name="Bertin P.N."/>
            <person name="Heinrich-Salmeron A."/>
            <person name="Pelletier E."/>
            <person name="Goulhen-Chollet F."/>
            <person name="Arsene-Ploetze F."/>
            <person name="Gallien S."/>
            <person name="Calteau A."/>
            <person name="Vallenet D."/>
            <person name="Casiot C."/>
            <person name="Chane-Woon-Ming B."/>
            <person name="Giloteaux L."/>
            <person name="Barakat M."/>
            <person name="Bonnefoy V."/>
            <person name="Bruneel O."/>
            <person name="Chandler M."/>
            <person name="Cleiss J."/>
            <person name="Duran R."/>
            <person name="Elbaz-Poulichet F."/>
            <person name="Fonknechten N."/>
            <person name="Lauga B."/>
            <person name="Mornico D."/>
            <person name="Ortet P."/>
            <person name="Schaeffer C."/>
            <person name="Siguier P."/>
            <person name="Alexander Thil Smith A."/>
            <person name="Van Dorsselaer A."/>
            <person name="Weissenbach J."/>
            <person name="Medigue C."/>
            <person name="Le Paslier D."/>
        </authorList>
    </citation>
    <scope>NUCLEOTIDE SEQUENCE</scope>
</reference>
<sequence>MPLYDYRCSACGAVREVRHGFDERVSDPCAACGGELVRVFNPAPILFKGSGFYVTDSRPSSGTSESSGSSESSGAASSSSESAA</sequence>
<dbReference type="PANTHER" id="PTHR34404">
    <property type="entry name" value="REGULATORY PROTEIN, FMDB FAMILY"/>
    <property type="match status" value="1"/>
</dbReference>
<feature type="region of interest" description="Disordered" evidence="1">
    <location>
        <begin position="55"/>
        <end position="84"/>
    </location>
</feature>
<dbReference type="Pfam" id="PF09723">
    <property type="entry name" value="Zn_ribbon_8"/>
    <property type="match status" value="1"/>
</dbReference>
<comment type="caution">
    <text evidence="3">The sequence shown here is derived from an EMBL/GenBank/DDBJ whole genome shotgun (WGS) entry which is preliminary data.</text>
</comment>
<organism evidence="3">
    <name type="scientific">mine drainage metagenome</name>
    <dbReference type="NCBI Taxonomy" id="410659"/>
    <lineage>
        <taxon>unclassified sequences</taxon>
        <taxon>metagenomes</taxon>
        <taxon>ecological metagenomes</taxon>
    </lineage>
</organism>
<dbReference type="EMBL" id="CABL01000001">
    <property type="protein sequence ID" value="CBH73997.1"/>
    <property type="molecule type" value="Genomic_DNA"/>
</dbReference>
<gene>
    <name evidence="3" type="ORF">CARN1_1884</name>
</gene>
<feature type="compositionally biased region" description="Low complexity" evidence="1">
    <location>
        <begin position="60"/>
        <end position="84"/>
    </location>
</feature>
<evidence type="ECO:0000259" key="2">
    <source>
        <dbReference type="SMART" id="SM00834"/>
    </source>
</evidence>
<dbReference type="NCBIfam" id="TIGR02605">
    <property type="entry name" value="CxxC_CxxC_SSSS"/>
    <property type="match status" value="1"/>
</dbReference>
<evidence type="ECO:0000313" key="3">
    <source>
        <dbReference type="EMBL" id="CBH73997.1"/>
    </source>
</evidence>
<name>E6PC14_9ZZZZ</name>
<accession>E6PC14</accession>
<dbReference type="AlphaFoldDB" id="E6PC14"/>
<dbReference type="SMART" id="SM00834">
    <property type="entry name" value="CxxC_CXXC_SSSS"/>
    <property type="match status" value="1"/>
</dbReference>